<protein>
    <submittedName>
        <fullName evidence="1">Uncharacterized protein</fullName>
    </submittedName>
</protein>
<proteinExistence type="predicted"/>
<dbReference type="Gene3D" id="3.60.21.10">
    <property type="match status" value="1"/>
</dbReference>
<evidence type="ECO:0000313" key="1">
    <source>
        <dbReference type="EMBL" id="MBM3273619.1"/>
    </source>
</evidence>
<accession>A0A938BLU6</accession>
<dbReference type="InterPro" id="IPR029052">
    <property type="entry name" value="Metallo-depent_PP-like"/>
</dbReference>
<comment type="caution">
    <text evidence="1">The sequence shown here is derived from an EMBL/GenBank/DDBJ whole genome shotgun (WGS) entry which is preliminary data.</text>
</comment>
<organism evidence="1 2">
    <name type="scientific">Candidatus Tanganyikabacteria bacterium</name>
    <dbReference type="NCBI Taxonomy" id="2961651"/>
    <lineage>
        <taxon>Bacteria</taxon>
        <taxon>Bacillati</taxon>
        <taxon>Candidatus Sericytochromatia</taxon>
        <taxon>Candidatus Tanganyikabacteria</taxon>
    </lineage>
</organism>
<evidence type="ECO:0000313" key="2">
    <source>
        <dbReference type="Proteomes" id="UP000703893"/>
    </source>
</evidence>
<dbReference type="EMBL" id="VGJX01000014">
    <property type="protein sequence ID" value="MBM3273619.1"/>
    <property type="molecule type" value="Genomic_DNA"/>
</dbReference>
<dbReference type="Proteomes" id="UP000703893">
    <property type="component" value="Unassembled WGS sequence"/>
</dbReference>
<sequence>MRFLDPIETARQLKAELGAKGVKTVVAITHLAMSEDKALSLAVRSTLFSAGTSTRSCNRSPTGRPS</sequence>
<name>A0A938BLU6_9BACT</name>
<gene>
    <name evidence="1" type="ORF">FJZ00_00595</name>
</gene>
<dbReference type="AlphaFoldDB" id="A0A938BLU6"/>
<dbReference type="SUPFAM" id="SSF56300">
    <property type="entry name" value="Metallo-dependent phosphatases"/>
    <property type="match status" value="1"/>
</dbReference>
<reference evidence="1 2" key="1">
    <citation type="submission" date="2019-03" db="EMBL/GenBank/DDBJ databases">
        <title>Lake Tanganyika Metagenome-Assembled Genomes (MAGs).</title>
        <authorList>
            <person name="Tran P."/>
        </authorList>
    </citation>
    <scope>NUCLEOTIDE SEQUENCE [LARGE SCALE GENOMIC DNA]</scope>
    <source>
        <strain evidence="1">K_DeepCast_65m_m2_236</strain>
    </source>
</reference>